<dbReference type="Proteomes" id="UP000029736">
    <property type="component" value="Unassembled WGS sequence"/>
</dbReference>
<evidence type="ECO:0000313" key="2">
    <source>
        <dbReference type="Proteomes" id="UP000029736"/>
    </source>
</evidence>
<protein>
    <submittedName>
        <fullName evidence="1">Uncharacterized protein</fullName>
    </submittedName>
</protein>
<gene>
    <name evidence="1" type="ORF">IX84_00935</name>
</gene>
<dbReference type="AlphaFoldDB" id="A0A098SF92"/>
<proteinExistence type="predicted"/>
<dbReference type="RefSeq" id="WP_044215770.1">
    <property type="nucleotide sequence ID" value="NZ_CAKZLC010000348.1"/>
</dbReference>
<name>A0A098SF92_9BACT</name>
<dbReference type="EMBL" id="JPOS01000003">
    <property type="protein sequence ID" value="KGE89632.1"/>
    <property type="molecule type" value="Genomic_DNA"/>
</dbReference>
<evidence type="ECO:0000313" key="1">
    <source>
        <dbReference type="EMBL" id="KGE89632.1"/>
    </source>
</evidence>
<accession>A0A098SF92</accession>
<sequence length="130" mass="14864">MIRKDYFLKVLQQLTQVIARALKLSHSGDAKAALELLDGQYQKQLQEQSEILVKYPVEVLAQRYDEGQLTLLADLLTAEGEILMSATEAEAARARLSKALSLYQHLNQVQQVYDFEREGKMQQIRAWLEA</sequence>
<comment type="caution">
    <text evidence="1">The sequence shown here is derived from an EMBL/GenBank/DDBJ whole genome shotgun (WGS) entry which is preliminary data.</text>
</comment>
<reference evidence="1 2" key="1">
    <citation type="journal article" date="2014" name="Int. J. Syst. Evol. Microbiol.">
        <title>Phaeodactylibacter xiamenensis gen. nov., sp. nov., a member of the family Saprospiraceae isolated from the marine alga Phaeodactylum tricornutum.</title>
        <authorList>
            <person name="Chen Z.Jr."/>
            <person name="Lei X."/>
            <person name="Lai Q."/>
            <person name="Li Y."/>
            <person name="Zhang B."/>
            <person name="Zhang J."/>
            <person name="Zhang H."/>
            <person name="Yang L."/>
            <person name="Zheng W."/>
            <person name="Tian Y."/>
            <person name="Yu Z."/>
            <person name="Xu H.Jr."/>
            <person name="Zheng T."/>
        </authorList>
    </citation>
    <scope>NUCLEOTIDE SEQUENCE [LARGE SCALE GENOMIC DNA]</scope>
    <source>
        <strain evidence="1 2">KD52</strain>
    </source>
</reference>
<keyword evidence="2" id="KW-1185">Reference proteome</keyword>
<organism evidence="1 2">
    <name type="scientific">Phaeodactylibacter xiamenensis</name>
    <dbReference type="NCBI Taxonomy" id="1524460"/>
    <lineage>
        <taxon>Bacteria</taxon>
        <taxon>Pseudomonadati</taxon>
        <taxon>Bacteroidota</taxon>
        <taxon>Saprospiria</taxon>
        <taxon>Saprospirales</taxon>
        <taxon>Haliscomenobacteraceae</taxon>
        <taxon>Phaeodactylibacter</taxon>
    </lineage>
</organism>